<evidence type="ECO:0000256" key="15">
    <source>
        <dbReference type="PIRSR" id="PIRSR000724-2"/>
    </source>
</evidence>
<dbReference type="RefSeq" id="WP_147145969.1">
    <property type="nucleotide sequence ID" value="NZ_BJXN01000004.1"/>
</dbReference>
<comment type="pathway">
    <text evidence="2 13">Carbohydrate degradation; glycolysis; pyruvate from D-glyceraldehyde 3-phosphate: step 2/5.</text>
</comment>
<evidence type="ECO:0000256" key="14">
    <source>
        <dbReference type="PIRSR" id="PIRSR000724-1"/>
    </source>
</evidence>
<keyword evidence="12 13" id="KW-0324">Glycolysis</keyword>
<evidence type="ECO:0000256" key="7">
    <source>
        <dbReference type="ARBA" id="ARBA00022490"/>
    </source>
</evidence>
<dbReference type="CDD" id="cd00318">
    <property type="entry name" value="Phosphoglycerate_kinase"/>
    <property type="match status" value="1"/>
</dbReference>
<reference evidence="17 18" key="1">
    <citation type="submission" date="2019-07" db="EMBL/GenBank/DDBJ databases">
        <title>Whole genome shotgun sequence of Oceanithermus desulfurans NBRC 100063.</title>
        <authorList>
            <person name="Hosoyama A."/>
            <person name="Uohara A."/>
            <person name="Ohji S."/>
            <person name="Ichikawa N."/>
        </authorList>
    </citation>
    <scope>NUCLEOTIDE SEQUENCE [LARGE SCALE GENOMIC DNA]</scope>
    <source>
        <strain evidence="17 18">NBRC 100063</strain>
    </source>
</reference>
<evidence type="ECO:0000256" key="1">
    <source>
        <dbReference type="ARBA" id="ARBA00000642"/>
    </source>
</evidence>
<sequence>MRTLKELDPHSKRVLVRVDYNVPLQEGRVRDDTRIRASLPTLERLLAGGASLVLMSHLGRPKGVDPAFSLAPVARTLEVLLGRPVRFVPSLPSSEATREAVAGLAAGEVALLENVRFEPGEKKNDPVLARAYARLGDAFVLDAFGSAHREHASVVGVARELPSYAGLLMEKEVKALGRLLHHPERPFWVVLGGAKVSDKIGVIESLLPRVDGMAIGGAMAFTFLKAAGGRVGASLVEDDKLELALRLLERSRELNKPLLLPSDVVAARAIREDAETRVVPADAVPEGWMGLDIGPATREAFTSALAGARTVFWNGPMGVFETPPFDAGTLAVAEALAALEAYTVVGGGDSVAAVRRLGYADRFSHVSTGGGASLEFLERGTLPGIEALGGLSPEEVAP</sequence>
<dbReference type="PROSITE" id="PS00111">
    <property type="entry name" value="PGLYCERATE_KINASE"/>
    <property type="match status" value="1"/>
</dbReference>
<dbReference type="EMBL" id="BJXN01000004">
    <property type="protein sequence ID" value="GEM89293.1"/>
    <property type="molecule type" value="Genomic_DNA"/>
</dbReference>
<dbReference type="GO" id="GO:0043531">
    <property type="term" value="F:ADP binding"/>
    <property type="evidence" value="ECO:0007669"/>
    <property type="project" value="TreeGrafter"/>
</dbReference>
<feature type="binding site" evidence="13 15">
    <location>
        <position position="290"/>
    </location>
    <ligand>
        <name>ATP</name>
        <dbReference type="ChEBI" id="CHEBI:30616"/>
    </ligand>
</feature>
<dbReference type="PRINTS" id="PR00477">
    <property type="entry name" value="PHGLYCKINASE"/>
</dbReference>
<keyword evidence="7 13" id="KW-0963">Cytoplasm</keyword>
<feature type="binding site" evidence="13">
    <location>
        <position position="116"/>
    </location>
    <ligand>
        <name>substrate</name>
    </ligand>
</feature>
<evidence type="ECO:0000313" key="17">
    <source>
        <dbReference type="EMBL" id="GEM89293.1"/>
    </source>
</evidence>
<keyword evidence="8 13" id="KW-0808">Transferase</keyword>
<comment type="catalytic activity">
    <reaction evidence="1 13 16">
        <text>(2R)-3-phosphoglycerate + ATP = (2R)-3-phospho-glyceroyl phosphate + ADP</text>
        <dbReference type="Rhea" id="RHEA:14801"/>
        <dbReference type="ChEBI" id="CHEBI:30616"/>
        <dbReference type="ChEBI" id="CHEBI:57604"/>
        <dbReference type="ChEBI" id="CHEBI:58272"/>
        <dbReference type="ChEBI" id="CHEBI:456216"/>
        <dbReference type="EC" id="2.7.2.3"/>
    </reaction>
</comment>
<evidence type="ECO:0000313" key="18">
    <source>
        <dbReference type="Proteomes" id="UP000321827"/>
    </source>
</evidence>
<dbReference type="InterPro" id="IPR015911">
    <property type="entry name" value="Phosphoglycerate_kinase_CS"/>
</dbReference>
<feature type="binding site" evidence="13 15">
    <location>
        <begin position="347"/>
        <end position="350"/>
    </location>
    <ligand>
        <name>ATP</name>
        <dbReference type="ChEBI" id="CHEBI:30616"/>
    </ligand>
</feature>
<dbReference type="EC" id="2.7.2.3" evidence="5 13"/>
<dbReference type="OrthoDB" id="9808460at2"/>
<keyword evidence="9 13" id="KW-0547">Nucleotide-binding</keyword>
<dbReference type="Pfam" id="PF00162">
    <property type="entry name" value="PGK"/>
    <property type="match status" value="1"/>
</dbReference>
<feature type="binding site" evidence="14">
    <location>
        <position position="34"/>
    </location>
    <ligand>
        <name>(2R)-3-phosphoglycerate</name>
        <dbReference type="ChEBI" id="CHEBI:58272"/>
    </ligand>
</feature>
<evidence type="ECO:0000256" key="9">
    <source>
        <dbReference type="ARBA" id="ARBA00022741"/>
    </source>
</evidence>
<organism evidence="17 18">
    <name type="scientific">Oceanithermus desulfurans NBRC 100063</name>
    <dbReference type="NCBI Taxonomy" id="1227550"/>
    <lineage>
        <taxon>Bacteria</taxon>
        <taxon>Thermotogati</taxon>
        <taxon>Deinococcota</taxon>
        <taxon>Deinococci</taxon>
        <taxon>Thermales</taxon>
        <taxon>Thermaceae</taxon>
        <taxon>Oceanithermus</taxon>
    </lineage>
</organism>
<comment type="similarity">
    <text evidence="3 13 16">Belongs to the phosphoglycerate kinase family.</text>
</comment>
<dbReference type="InterPro" id="IPR036043">
    <property type="entry name" value="Phosphoglycerate_kinase_sf"/>
</dbReference>
<dbReference type="PANTHER" id="PTHR11406:SF23">
    <property type="entry name" value="PHOSPHOGLYCERATE KINASE 1, CHLOROPLASTIC-RELATED"/>
    <property type="match status" value="1"/>
</dbReference>
<evidence type="ECO:0000256" key="4">
    <source>
        <dbReference type="ARBA" id="ARBA00011245"/>
    </source>
</evidence>
<accession>A0A511RI26</accession>
<evidence type="ECO:0000256" key="16">
    <source>
        <dbReference type="RuleBase" id="RU000532"/>
    </source>
</evidence>
<dbReference type="InterPro" id="IPR001576">
    <property type="entry name" value="Phosphoglycerate_kinase"/>
</dbReference>
<comment type="subcellular location">
    <subcellularLocation>
        <location evidence="13">Cytoplasm</location>
    </subcellularLocation>
</comment>
<feature type="binding site" evidence="13">
    <location>
        <position position="34"/>
    </location>
    <ligand>
        <name>substrate</name>
    </ligand>
</feature>
<feature type="binding site" evidence="14">
    <location>
        <position position="149"/>
    </location>
    <ligand>
        <name>(2R)-3-phosphoglycerate</name>
        <dbReference type="ChEBI" id="CHEBI:58272"/>
    </ligand>
</feature>
<feature type="binding site" evidence="13 14">
    <location>
        <begin position="19"/>
        <end position="21"/>
    </location>
    <ligand>
        <name>substrate</name>
    </ligand>
</feature>
<dbReference type="PIRSF" id="PIRSF000724">
    <property type="entry name" value="Pgk"/>
    <property type="match status" value="1"/>
</dbReference>
<dbReference type="InterPro" id="IPR015824">
    <property type="entry name" value="Phosphoglycerate_kinase_N"/>
</dbReference>
<feature type="binding site" evidence="13 15">
    <location>
        <position position="321"/>
    </location>
    <ligand>
        <name>ATP</name>
        <dbReference type="ChEBI" id="CHEBI:30616"/>
    </ligand>
</feature>
<evidence type="ECO:0000256" key="3">
    <source>
        <dbReference type="ARBA" id="ARBA00008982"/>
    </source>
</evidence>
<dbReference type="SUPFAM" id="SSF53748">
    <property type="entry name" value="Phosphoglycerate kinase"/>
    <property type="match status" value="1"/>
</dbReference>
<feature type="binding site" evidence="13 15">
    <location>
        <position position="199"/>
    </location>
    <ligand>
        <name>ATP</name>
        <dbReference type="ChEBI" id="CHEBI:30616"/>
    </ligand>
</feature>
<evidence type="ECO:0000256" key="11">
    <source>
        <dbReference type="ARBA" id="ARBA00022840"/>
    </source>
</evidence>
<dbReference type="GO" id="GO:0005829">
    <property type="term" value="C:cytosol"/>
    <property type="evidence" value="ECO:0007669"/>
    <property type="project" value="TreeGrafter"/>
</dbReference>
<dbReference type="PANTHER" id="PTHR11406">
    <property type="entry name" value="PHOSPHOGLYCERATE KINASE"/>
    <property type="match status" value="1"/>
</dbReference>
<dbReference type="FunFam" id="3.40.50.1260:FF:000006">
    <property type="entry name" value="Phosphoglycerate kinase"/>
    <property type="match status" value="1"/>
</dbReference>
<dbReference type="GO" id="GO:0005524">
    <property type="term" value="F:ATP binding"/>
    <property type="evidence" value="ECO:0007669"/>
    <property type="project" value="UniProtKB-KW"/>
</dbReference>
<feature type="binding site" evidence="13">
    <location>
        <position position="149"/>
    </location>
    <ligand>
        <name>substrate</name>
    </ligand>
</feature>
<gene>
    <name evidence="13 17" type="primary">pgk</name>
    <name evidence="17" type="ORF">ODE01S_07270</name>
</gene>
<dbReference type="Proteomes" id="UP000321827">
    <property type="component" value="Unassembled WGS sequence"/>
</dbReference>
<comment type="subunit">
    <text evidence="4 13">Monomer.</text>
</comment>
<evidence type="ECO:0000256" key="2">
    <source>
        <dbReference type="ARBA" id="ARBA00004838"/>
    </source>
</evidence>
<dbReference type="AlphaFoldDB" id="A0A511RI26"/>
<proteinExistence type="inferred from homology"/>
<dbReference type="GO" id="GO:0006094">
    <property type="term" value="P:gluconeogenesis"/>
    <property type="evidence" value="ECO:0007669"/>
    <property type="project" value="TreeGrafter"/>
</dbReference>
<keyword evidence="10 13" id="KW-0418">Kinase</keyword>
<evidence type="ECO:0000256" key="10">
    <source>
        <dbReference type="ARBA" id="ARBA00022777"/>
    </source>
</evidence>
<evidence type="ECO:0000256" key="8">
    <source>
        <dbReference type="ARBA" id="ARBA00022679"/>
    </source>
</evidence>
<evidence type="ECO:0000256" key="5">
    <source>
        <dbReference type="ARBA" id="ARBA00013061"/>
    </source>
</evidence>
<dbReference type="GO" id="GO:0004618">
    <property type="term" value="F:phosphoglycerate kinase activity"/>
    <property type="evidence" value="ECO:0007669"/>
    <property type="project" value="UniProtKB-UniRule"/>
</dbReference>
<protein>
    <recommendedName>
        <fullName evidence="6 13">Phosphoglycerate kinase</fullName>
        <ecNumber evidence="5 13">2.7.2.3</ecNumber>
    </recommendedName>
</protein>
<feature type="binding site" evidence="13 14">
    <location>
        <begin position="57"/>
        <end position="60"/>
    </location>
    <ligand>
        <name>substrate</name>
    </ligand>
</feature>
<dbReference type="FunFam" id="3.40.50.1260:FF:000031">
    <property type="entry name" value="Phosphoglycerate kinase 1"/>
    <property type="match status" value="1"/>
</dbReference>
<feature type="binding site" evidence="14">
    <location>
        <position position="116"/>
    </location>
    <ligand>
        <name>(2R)-3-phosphoglycerate</name>
        <dbReference type="ChEBI" id="CHEBI:58272"/>
    </ligand>
</feature>
<dbReference type="UniPathway" id="UPA00109">
    <property type="reaction ID" value="UER00185"/>
</dbReference>
<keyword evidence="11 13" id="KW-0067">ATP-binding</keyword>
<evidence type="ECO:0000256" key="6">
    <source>
        <dbReference type="ARBA" id="ARBA00016471"/>
    </source>
</evidence>
<name>A0A511RI26_9DEIN</name>
<dbReference type="GO" id="GO:0006096">
    <property type="term" value="P:glycolytic process"/>
    <property type="evidence" value="ECO:0007669"/>
    <property type="project" value="UniProtKB-UniRule"/>
</dbReference>
<dbReference type="HAMAP" id="MF_00145">
    <property type="entry name" value="Phosphoglyc_kinase"/>
    <property type="match status" value="1"/>
</dbReference>
<evidence type="ECO:0000256" key="12">
    <source>
        <dbReference type="ARBA" id="ARBA00023152"/>
    </source>
</evidence>
<evidence type="ECO:0000256" key="13">
    <source>
        <dbReference type="HAMAP-Rule" id="MF_00145"/>
    </source>
</evidence>
<dbReference type="Gene3D" id="3.40.50.1260">
    <property type="entry name" value="Phosphoglycerate kinase, N-terminal domain"/>
    <property type="match status" value="2"/>
</dbReference>
<comment type="caution">
    <text evidence="17">The sequence shown here is derived from an EMBL/GenBank/DDBJ whole genome shotgun (WGS) entry which is preliminary data.</text>
</comment>